<dbReference type="GO" id="GO:0007189">
    <property type="term" value="P:adenylate cyclase-activating G protein-coupled receptor signaling pathway"/>
    <property type="evidence" value="ECO:0007669"/>
    <property type="project" value="TreeGrafter"/>
</dbReference>
<dbReference type="PANTHER" id="PTHR12011">
    <property type="entry name" value="ADHESION G-PROTEIN COUPLED RECEPTOR"/>
    <property type="match status" value="1"/>
</dbReference>
<accession>A0A7J7SGT8</accession>
<proteinExistence type="predicted"/>
<dbReference type="GO" id="GO:0005886">
    <property type="term" value="C:plasma membrane"/>
    <property type="evidence" value="ECO:0007669"/>
    <property type="project" value="TreeGrafter"/>
</dbReference>
<keyword evidence="3 6" id="KW-1133">Transmembrane helix</keyword>
<keyword evidence="2 6" id="KW-0812">Transmembrane</keyword>
<dbReference type="PANTHER" id="PTHR12011:SF285">
    <property type="entry name" value="ADHESION G PROTEIN-COUPLED RECEPTOR G3"/>
    <property type="match status" value="1"/>
</dbReference>
<organism evidence="7 8">
    <name type="scientific">Rhinolophus ferrumequinum</name>
    <name type="common">Greater horseshoe bat</name>
    <dbReference type="NCBI Taxonomy" id="59479"/>
    <lineage>
        <taxon>Eukaryota</taxon>
        <taxon>Metazoa</taxon>
        <taxon>Chordata</taxon>
        <taxon>Craniata</taxon>
        <taxon>Vertebrata</taxon>
        <taxon>Euteleostomi</taxon>
        <taxon>Mammalia</taxon>
        <taxon>Eutheria</taxon>
        <taxon>Laurasiatheria</taxon>
        <taxon>Chiroptera</taxon>
        <taxon>Yinpterochiroptera</taxon>
        <taxon>Rhinolophoidea</taxon>
        <taxon>Rhinolophidae</taxon>
        <taxon>Rhinolophinae</taxon>
        <taxon>Rhinolophus</taxon>
    </lineage>
</organism>
<evidence type="ECO:0000256" key="1">
    <source>
        <dbReference type="ARBA" id="ARBA00004141"/>
    </source>
</evidence>
<dbReference type="Pfam" id="PF00002">
    <property type="entry name" value="7tm_2"/>
    <property type="match status" value="1"/>
</dbReference>
<reference evidence="7 8" key="1">
    <citation type="journal article" date="2020" name="Nature">
        <title>Six reference-quality genomes reveal evolution of bat adaptations.</title>
        <authorList>
            <person name="Jebb D."/>
            <person name="Huang Z."/>
            <person name="Pippel M."/>
            <person name="Hughes G.M."/>
            <person name="Lavrichenko K."/>
            <person name="Devanna P."/>
            <person name="Winkler S."/>
            <person name="Jermiin L.S."/>
            <person name="Skirmuntt E.C."/>
            <person name="Katzourakis A."/>
            <person name="Burkitt-Gray L."/>
            <person name="Ray D.A."/>
            <person name="Sullivan K.A.M."/>
            <person name="Roscito J.G."/>
            <person name="Kirilenko B.M."/>
            <person name="Davalos L.M."/>
            <person name="Corthals A.P."/>
            <person name="Power M.L."/>
            <person name="Jones G."/>
            <person name="Ransome R.D."/>
            <person name="Dechmann D.K.N."/>
            <person name="Locatelli A.G."/>
            <person name="Puechmaille S.J."/>
            <person name="Fedrigo O."/>
            <person name="Jarvis E.D."/>
            <person name="Hiller M."/>
            <person name="Vernes S.C."/>
            <person name="Myers E.W."/>
            <person name="Teeling E.C."/>
        </authorList>
    </citation>
    <scope>NUCLEOTIDE SEQUENCE [LARGE SCALE GENOMIC DNA]</scope>
    <source>
        <strain evidence="7">MRhiFer1</strain>
        <tissue evidence="7">Lung</tissue>
    </source>
</reference>
<evidence type="ECO:0000256" key="3">
    <source>
        <dbReference type="ARBA" id="ARBA00022989"/>
    </source>
</evidence>
<sequence>MVIGTRSANSYGYYTIRDKENRTSLELCWFRADTAITALYVTVHGYFLVTFLFSTVVLSLVGWKIFTLSSATAGKKKRQNWKGLLTLLGLSSLVGMTWGLAILTPLGLSTIYVFSLFNSLQGVFIFCWFIMLYFPSQSDVSSSSGPARVGQTHTTSQE</sequence>
<keyword evidence="7" id="KW-0675">Receptor</keyword>
<feature type="transmembrane region" description="Helical" evidence="6">
    <location>
        <begin position="43"/>
        <end position="63"/>
    </location>
</feature>
<dbReference type="Gene3D" id="1.20.1070.10">
    <property type="entry name" value="Rhodopsin 7-helix transmembrane proteins"/>
    <property type="match status" value="1"/>
</dbReference>
<evidence type="ECO:0000313" key="8">
    <source>
        <dbReference type="Proteomes" id="UP000585614"/>
    </source>
</evidence>
<evidence type="ECO:0000256" key="5">
    <source>
        <dbReference type="SAM" id="MobiDB-lite"/>
    </source>
</evidence>
<evidence type="ECO:0000256" key="4">
    <source>
        <dbReference type="ARBA" id="ARBA00023136"/>
    </source>
</evidence>
<dbReference type="AlphaFoldDB" id="A0A7J7SGT8"/>
<evidence type="ECO:0000256" key="6">
    <source>
        <dbReference type="SAM" id="Phobius"/>
    </source>
</evidence>
<feature type="transmembrane region" description="Helical" evidence="6">
    <location>
        <begin position="110"/>
        <end position="134"/>
    </location>
</feature>
<protein>
    <submittedName>
        <fullName evidence="7">Adhesion G protein-coupled receptor G3</fullName>
    </submittedName>
</protein>
<evidence type="ECO:0000313" key="7">
    <source>
        <dbReference type="EMBL" id="KAF6287455.1"/>
    </source>
</evidence>
<feature type="region of interest" description="Disordered" evidence="5">
    <location>
        <begin position="139"/>
        <end position="158"/>
    </location>
</feature>
<name>A0A7J7SGT8_RHIFE</name>
<evidence type="ECO:0000256" key="2">
    <source>
        <dbReference type="ARBA" id="ARBA00022692"/>
    </source>
</evidence>
<dbReference type="GO" id="GO:0004930">
    <property type="term" value="F:G protein-coupled receptor activity"/>
    <property type="evidence" value="ECO:0007669"/>
    <property type="project" value="InterPro"/>
</dbReference>
<dbReference type="InterPro" id="IPR000832">
    <property type="entry name" value="GPCR_2_secretin-like"/>
</dbReference>
<comment type="subcellular location">
    <subcellularLocation>
        <location evidence="1">Membrane</location>
        <topology evidence="1">Multi-pass membrane protein</topology>
    </subcellularLocation>
</comment>
<feature type="transmembrane region" description="Helical" evidence="6">
    <location>
        <begin position="84"/>
        <end position="104"/>
    </location>
</feature>
<dbReference type="EMBL" id="JACAGC010000022">
    <property type="protein sequence ID" value="KAF6287455.1"/>
    <property type="molecule type" value="Genomic_DNA"/>
</dbReference>
<dbReference type="Proteomes" id="UP000585614">
    <property type="component" value="Unassembled WGS sequence"/>
</dbReference>
<keyword evidence="4 6" id="KW-0472">Membrane</keyword>
<comment type="caution">
    <text evidence="7">The sequence shown here is derived from an EMBL/GenBank/DDBJ whole genome shotgun (WGS) entry which is preliminary data.</text>
</comment>
<gene>
    <name evidence="7" type="ORF">mRhiFer1_000367</name>
</gene>